<reference evidence="2 3" key="1">
    <citation type="submission" date="2021-07" db="EMBL/GenBank/DDBJ databases">
        <title>Characterization of Violacein-producing bacteria and related species.</title>
        <authorList>
            <person name="Wilson H.S."/>
            <person name="De Leon M.E."/>
        </authorList>
    </citation>
    <scope>NUCLEOTIDE SEQUENCE [LARGE SCALE GENOMIC DNA]</scope>
    <source>
        <strain evidence="2 3">HSC-2F05</strain>
    </source>
</reference>
<accession>A0ABS7Y7A7</accession>
<evidence type="ECO:0000259" key="1">
    <source>
        <dbReference type="Pfam" id="PF10006"/>
    </source>
</evidence>
<dbReference type="EMBL" id="JAHYBX010000001">
    <property type="protein sequence ID" value="MCA1855551.1"/>
    <property type="molecule type" value="Genomic_DNA"/>
</dbReference>
<comment type="caution">
    <text evidence="2">The sequence shown here is derived from an EMBL/GenBank/DDBJ whole genome shotgun (WGS) entry which is preliminary data.</text>
</comment>
<keyword evidence="3" id="KW-1185">Reference proteome</keyword>
<dbReference type="InterPro" id="IPR018720">
    <property type="entry name" value="DUF2249"/>
</dbReference>
<proteinExistence type="predicted"/>
<gene>
    <name evidence="2" type="ORF">LE190_06370</name>
</gene>
<organism evidence="2 3">
    <name type="scientific">Massilia hydrophila</name>
    <dbReference type="NCBI Taxonomy" id="3044279"/>
    <lineage>
        <taxon>Bacteria</taxon>
        <taxon>Pseudomonadati</taxon>
        <taxon>Pseudomonadota</taxon>
        <taxon>Betaproteobacteria</taxon>
        <taxon>Burkholderiales</taxon>
        <taxon>Oxalobacteraceae</taxon>
        <taxon>Telluria group</taxon>
        <taxon>Massilia</taxon>
    </lineage>
</organism>
<evidence type="ECO:0000313" key="2">
    <source>
        <dbReference type="EMBL" id="MCA1855551.1"/>
    </source>
</evidence>
<feature type="domain" description="DUF2249" evidence="1">
    <location>
        <begin position="11"/>
        <end position="75"/>
    </location>
</feature>
<sequence length="82" mass="9224">MTSHHTLSVCLDVSGLLPPEPMEQILDALAALPPRASLQVRIDREPFPLYRILERDGYDHRIAPRDDGGYDLTIRAVRCKGN</sequence>
<evidence type="ECO:0000313" key="3">
    <source>
        <dbReference type="Proteomes" id="UP001198602"/>
    </source>
</evidence>
<dbReference type="RefSeq" id="WP_225237890.1">
    <property type="nucleotide sequence ID" value="NZ_JAHYBX010000001.1"/>
</dbReference>
<dbReference type="SUPFAM" id="SSF64307">
    <property type="entry name" value="SirA-like"/>
    <property type="match status" value="1"/>
</dbReference>
<dbReference type="Proteomes" id="UP001198602">
    <property type="component" value="Unassembled WGS sequence"/>
</dbReference>
<protein>
    <submittedName>
        <fullName evidence="2">DUF2249 domain-containing protein</fullName>
    </submittedName>
</protein>
<dbReference type="Pfam" id="PF10006">
    <property type="entry name" value="DUF2249"/>
    <property type="match status" value="1"/>
</dbReference>
<dbReference type="InterPro" id="IPR036868">
    <property type="entry name" value="TusA-like_sf"/>
</dbReference>
<name>A0ABS7Y7A7_9BURK</name>